<keyword evidence="1" id="KW-1133">Transmembrane helix</keyword>
<dbReference type="EMBL" id="LRPC01000023">
    <property type="protein sequence ID" value="KYG75338.1"/>
    <property type="molecule type" value="Genomic_DNA"/>
</dbReference>
<keyword evidence="1" id="KW-0472">Membrane</keyword>
<protein>
    <recommendedName>
        <fullName evidence="2">Lipoxygenase domain-containing protein</fullName>
    </recommendedName>
</protein>
<dbReference type="RefSeq" id="WP_068221367.1">
    <property type="nucleotide sequence ID" value="NZ_CP139724.1"/>
</dbReference>
<keyword evidence="1" id="KW-0812">Transmembrane</keyword>
<feature type="transmembrane region" description="Helical" evidence="1">
    <location>
        <begin position="47"/>
        <end position="64"/>
    </location>
</feature>
<dbReference type="AlphaFoldDB" id="A0A150X9D7"/>
<evidence type="ECO:0000313" key="3">
    <source>
        <dbReference type="EMBL" id="KYG75338.1"/>
    </source>
</evidence>
<dbReference type="PROSITE" id="PS51393">
    <property type="entry name" value="LIPOXYGENASE_3"/>
    <property type="match status" value="1"/>
</dbReference>
<dbReference type="InterPro" id="IPR013819">
    <property type="entry name" value="LipOase_C"/>
</dbReference>
<feature type="transmembrane region" description="Helical" evidence="1">
    <location>
        <begin position="12"/>
        <end position="35"/>
    </location>
</feature>
<keyword evidence="4" id="KW-1185">Reference proteome</keyword>
<accession>A0A150X9D7</accession>
<sequence>MDERQQLVAQPAHKLAIPLFLLTALLYMGTVAFEYFTNCCHAFDETFAWFGGFYITLGVIFLVIKNLKSQE</sequence>
<evidence type="ECO:0000256" key="1">
    <source>
        <dbReference type="SAM" id="Phobius"/>
    </source>
</evidence>
<dbReference type="OrthoDB" id="983075at2"/>
<dbReference type="Proteomes" id="UP000075606">
    <property type="component" value="Unassembled WGS sequence"/>
</dbReference>
<evidence type="ECO:0000313" key="4">
    <source>
        <dbReference type="Proteomes" id="UP000075606"/>
    </source>
</evidence>
<dbReference type="GO" id="GO:0016702">
    <property type="term" value="F:oxidoreductase activity, acting on single donors with incorporation of molecular oxygen, incorporation of two atoms of oxygen"/>
    <property type="evidence" value="ECO:0007669"/>
    <property type="project" value="InterPro"/>
</dbReference>
<organism evidence="3 4">
    <name type="scientific">Roseivirga spongicola</name>
    <dbReference type="NCBI Taxonomy" id="333140"/>
    <lineage>
        <taxon>Bacteria</taxon>
        <taxon>Pseudomonadati</taxon>
        <taxon>Bacteroidota</taxon>
        <taxon>Cytophagia</taxon>
        <taxon>Cytophagales</taxon>
        <taxon>Roseivirgaceae</taxon>
        <taxon>Roseivirga</taxon>
    </lineage>
</organism>
<gene>
    <name evidence="3" type="ORF">AWW68_11115</name>
</gene>
<dbReference type="GO" id="GO:0046872">
    <property type="term" value="F:metal ion binding"/>
    <property type="evidence" value="ECO:0007669"/>
    <property type="project" value="InterPro"/>
</dbReference>
<reference evidence="3 4" key="1">
    <citation type="submission" date="2016-01" db="EMBL/GenBank/DDBJ databases">
        <title>Genome sequencing of Roseivirga spongicola UST030701-084.</title>
        <authorList>
            <person name="Selvaratnam C."/>
            <person name="Thevarajoo S."/>
            <person name="Goh K.M."/>
            <person name="Ee R."/>
            <person name="Chan K.-G."/>
            <person name="Chong C.S."/>
        </authorList>
    </citation>
    <scope>NUCLEOTIDE SEQUENCE [LARGE SCALE GENOMIC DNA]</scope>
    <source>
        <strain evidence="3 4">UST030701-084</strain>
    </source>
</reference>
<name>A0A150X9D7_9BACT</name>
<comment type="caution">
    <text evidence="3">The sequence shown here is derived from an EMBL/GenBank/DDBJ whole genome shotgun (WGS) entry which is preliminary data.</text>
</comment>
<proteinExistence type="predicted"/>
<feature type="domain" description="Lipoxygenase" evidence="2">
    <location>
        <begin position="1"/>
        <end position="71"/>
    </location>
</feature>
<evidence type="ECO:0000259" key="2">
    <source>
        <dbReference type="PROSITE" id="PS51393"/>
    </source>
</evidence>